<evidence type="ECO:0000313" key="12">
    <source>
        <dbReference type="Proteomes" id="UP000188243"/>
    </source>
</evidence>
<keyword evidence="5 10" id="KW-0812">Transmembrane</keyword>
<dbReference type="InterPro" id="IPR048279">
    <property type="entry name" value="MdtK-like"/>
</dbReference>
<evidence type="ECO:0000256" key="7">
    <source>
        <dbReference type="ARBA" id="ARBA00023065"/>
    </source>
</evidence>
<dbReference type="GO" id="GO:0015297">
    <property type="term" value="F:antiporter activity"/>
    <property type="evidence" value="ECO:0007669"/>
    <property type="project" value="UniProtKB-KW"/>
</dbReference>
<keyword evidence="4" id="KW-1003">Cell membrane</keyword>
<feature type="transmembrane region" description="Helical" evidence="10">
    <location>
        <begin position="191"/>
        <end position="212"/>
    </location>
</feature>
<dbReference type="STRING" id="247523.B0W48_09740"/>
<evidence type="ECO:0000256" key="3">
    <source>
        <dbReference type="ARBA" id="ARBA00022449"/>
    </source>
</evidence>
<dbReference type="PIRSF" id="PIRSF006603">
    <property type="entry name" value="DinF"/>
    <property type="match status" value="1"/>
</dbReference>
<feature type="transmembrane region" description="Helical" evidence="10">
    <location>
        <begin position="89"/>
        <end position="119"/>
    </location>
</feature>
<keyword evidence="7" id="KW-0406">Ion transport</keyword>
<feature type="transmembrane region" description="Helical" evidence="10">
    <location>
        <begin position="377"/>
        <end position="395"/>
    </location>
</feature>
<comment type="subcellular location">
    <subcellularLocation>
        <location evidence="1">Cell inner membrane</location>
        <topology evidence="1">Multi-pass membrane protein</topology>
    </subcellularLocation>
</comment>
<dbReference type="PANTHER" id="PTHR43298:SF2">
    <property type="entry name" value="FMN_FAD EXPORTER YEEO-RELATED"/>
    <property type="match status" value="1"/>
</dbReference>
<feature type="transmembrane region" description="Helical" evidence="10">
    <location>
        <begin position="12"/>
        <end position="33"/>
    </location>
</feature>
<evidence type="ECO:0000256" key="4">
    <source>
        <dbReference type="ARBA" id="ARBA00022475"/>
    </source>
</evidence>
<feature type="transmembrane region" description="Helical" evidence="10">
    <location>
        <begin position="45"/>
        <end position="68"/>
    </location>
</feature>
<protein>
    <recommendedName>
        <fullName evidence="9">Multidrug-efflux transporter</fullName>
    </recommendedName>
</protein>
<dbReference type="AlphaFoldDB" id="A0A1Q2GY74"/>
<evidence type="ECO:0000313" key="11">
    <source>
        <dbReference type="EMBL" id="AQQ00045.1"/>
    </source>
</evidence>
<name>A0A1Q2GY74_9GAMM</name>
<feature type="transmembrane region" description="Helical" evidence="10">
    <location>
        <begin position="307"/>
        <end position="327"/>
    </location>
</feature>
<dbReference type="Proteomes" id="UP000188243">
    <property type="component" value="Chromosome"/>
</dbReference>
<evidence type="ECO:0000256" key="2">
    <source>
        <dbReference type="ARBA" id="ARBA00022448"/>
    </source>
</evidence>
<keyword evidence="6 10" id="KW-1133">Transmembrane helix</keyword>
<dbReference type="NCBIfam" id="TIGR00797">
    <property type="entry name" value="matE"/>
    <property type="match status" value="1"/>
</dbReference>
<keyword evidence="2" id="KW-0813">Transport</keyword>
<evidence type="ECO:0000256" key="6">
    <source>
        <dbReference type="ARBA" id="ARBA00022989"/>
    </source>
</evidence>
<evidence type="ECO:0000256" key="5">
    <source>
        <dbReference type="ARBA" id="ARBA00022692"/>
    </source>
</evidence>
<dbReference type="GO" id="GO:0042910">
    <property type="term" value="F:xenobiotic transmembrane transporter activity"/>
    <property type="evidence" value="ECO:0007669"/>
    <property type="project" value="InterPro"/>
</dbReference>
<dbReference type="GO" id="GO:0006811">
    <property type="term" value="P:monoatomic ion transport"/>
    <property type="evidence" value="ECO:0007669"/>
    <property type="project" value="UniProtKB-KW"/>
</dbReference>
<dbReference type="InterPro" id="IPR002528">
    <property type="entry name" value="MATE_fam"/>
</dbReference>
<evidence type="ECO:0000256" key="8">
    <source>
        <dbReference type="ARBA" id="ARBA00023136"/>
    </source>
</evidence>
<dbReference type="RefSeq" id="WP_077536761.1">
    <property type="nucleotide sequence ID" value="NZ_CANLYY010000052.1"/>
</dbReference>
<sequence>MSNATFNLRFKQILVTAIPHMLLMMSQSLISIVDMLIVGNIGVTAIAAVGLCGFIFAVLTSGVTGIMISVQSVVGKKIGEGKPQSTVNALHGALLVAIVVGSVITCSLFFIPWFIYLLIDDPLLASNSIEYLQALVLAAPAIGVVRAFRGYFAGIGKNRFSLMVILSIYTANILISYSLVSLGFGIKGAGLGTAISFYIGVLLFLACGFLVDKQYRFFKRVSITVHFKEIAKLSFYAGFQQLFFSAGFAVMFIIASQIGAQSLAIVTVLNNLMLFSVMPLIGLGLASATFVSHSLGAKQNGEAKKWGNTALAVGLTLCALQLLILLIPQQVLTLFLKDSALVEKVLGLFQLTVIFIFFEAFAQILKFAMFGAGYNRRIARVTIALQWLLFIPGVYYLCIVKNQHIDVLWFCFLAYRAIEALLIALMWQGEKWFFDSTKQADIAK</sequence>
<gene>
    <name evidence="11" type="ORF">B0W48_09740</name>
</gene>
<dbReference type="InterPro" id="IPR050222">
    <property type="entry name" value="MATE_MdtK"/>
</dbReference>
<dbReference type="KEGG" id="paln:B0W48_09740"/>
<feature type="transmembrane region" description="Helical" evidence="10">
    <location>
        <begin position="407"/>
        <end position="427"/>
    </location>
</feature>
<feature type="transmembrane region" description="Helical" evidence="10">
    <location>
        <begin position="347"/>
        <end position="365"/>
    </location>
</feature>
<reference evidence="11 12" key="1">
    <citation type="submission" date="2017-02" db="EMBL/GenBank/DDBJ databases">
        <title>Complete genome sequence of the cold-active Pseudoalteromonas aliena strain EH1 isolated from Arctic seawater.</title>
        <authorList>
            <person name="Kim E."/>
            <person name="Heo E."/>
            <person name="Kim H."/>
            <person name="Kim D."/>
        </authorList>
    </citation>
    <scope>NUCLEOTIDE SEQUENCE [LARGE SCALE GENOMIC DNA]</scope>
    <source>
        <strain evidence="11 12">EH1</strain>
    </source>
</reference>
<evidence type="ECO:0000256" key="10">
    <source>
        <dbReference type="SAM" id="Phobius"/>
    </source>
</evidence>
<dbReference type="GO" id="GO:0005886">
    <property type="term" value="C:plasma membrane"/>
    <property type="evidence" value="ECO:0007669"/>
    <property type="project" value="UniProtKB-SubCell"/>
</dbReference>
<feature type="transmembrane region" description="Helical" evidence="10">
    <location>
        <begin position="160"/>
        <end position="179"/>
    </location>
</feature>
<organism evidence="11 12">
    <name type="scientific">Pseudoalteromonas aliena</name>
    <dbReference type="NCBI Taxonomy" id="247523"/>
    <lineage>
        <taxon>Bacteria</taxon>
        <taxon>Pseudomonadati</taxon>
        <taxon>Pseudomonadota</taxon>
        <taxon>Gammaproteobacteria</taxon>
        <taxon>Alteromonadales</taxon>
        <taxon>Pseudoalteromonadaceae</taxon>
        <taxon>Pseudoalteromonas</taxon>
    </lineage>
</organism>
<feature type="transmembrane region" description="Helical" evidence="10">
    <location>
        <begin position="131"/>
        <end position="148"/>
    </location>
</feature>
<feature type="transmembrane region" description="Helical" evidence="10">
    <location>
        <begin position="272"/>
        <end position="295"/>
    </location>
</feature>
<dbReference type="EMBL" id="CP019628">
    <property type="protein sequence ID" value="AQQ00045.1"/>
    <property type="molecule type" value="Genomic_DNA"/>
</dbReference>
<evidence type="ECO:0000256" key="9">
    <source>
        <dbReference type="ARBA" id="ARBA00031636"/>
    </source>
</evidence>
<accession>A0A1Q2GY74</accession>
<dbReference type="Pfam" id="PF01554">
    <property type="entry name" value="MatE"/>
    <property type="match status" value="2"/>
</dbReference>
<feature type="transmembrane region" description="Helical" evidence="10">
    <location>
        <begin position="233"/>
        <end position="260"/>
    </location>
</feature>
<keyword evidence="3" id="KW-0050">Antiport</keyword>
<proteinExistence type="predicted"/>
<evidence type="ECO:0000256" key="1">
    <source>
        <dbReference type="ARBA" id="ARBA00004429"/>
    </source>
</evidence>
<keyword evidence="8 10" id="KW-0472">Membrane</keyword>
<dbReference type="PANTHER" id="PTHR43298">
    <property type="entry name" value="MULTIDRUG RESISTANCE PROTEIN NORM-RELATED"/>
    <property type="match status" value="1"/>
</dbReference>